<feature type="transmembrane region" description="Helical" evidence="6">
    <location>
        <begin position="122"/>
        <end position="144"/>
    </location>
</feature>
<dbReference type="Ensembl" id="ENSPNAT00000016653.2">
    <property type="protein sequence ID" value="ENSPNAP00000029498.2"/>
    <property type="gene ID" value="ENSPNAG00000006644.2"/>
</dbReference>
<dbReference type="GO" id="GO:0005886">
    <property type="term" value="C:plasma membrane"/>
    <property type="evidence" value="ECO:0007669"/>
    <property type="project" value="TreeGrafter"/>
</dbReference>
<feature type="transmembrane region" description="Helical" evidence="6">
    <location>
        <begin position="93"/>
        <end position="116"/>
    </location>
</feature>
<keyword evidence="4" id="KW-0325">Glycoprotein</keyword>
<evidence type="ECO:0008006" key="9">
    <source>
        <dbReference type="Google" id="ProtNLM"/>
    </source>
</evidence>
<feature type="transmembrane region" description="Helical" evidence="6">
    <location>
        <begin position="57"/>
        <end position="81"/>
    </location>
</feature>
<feature type="transmembrane region" description="Helical" evidence="6">
    <location>
        <begin position="21"/>
        <end position="45"/>
    </location>
</feature>
<dbReference type="GO" id="GO:0007200">
    <property type="term" value="P:phospholipase C-activating G protein-coupled receptor signaling pathway"/>
    <property type="evidence" value="ECO:0007669"/>
    <property type="project" value="TreeGrafter"/>
</dbReference>
<evidence type="ECO:0000256" key="3">
    <source>
        <dbReference type="ARBA" id="ARBA00023170"/>
    </source>
</evidence>
<keyword evidence="5" id="KW-0807">Transducer</keyword>
<keyword evidence="6" id="KW-1133">Transmembrane helix</keyword>
<reference evidence="7" key="3">
    <citation type="submission" date="2025-09" db="UniProtKB">
        <authorList>
            <consortium name="Ensembl"/>
        </authorList>
    </citation>
    <scope>IDENTIFICATION</scope>
</reference>
<dbReference type="STRING" id="42514.ENSPNAP00000029498"/>
<dbReference type="PANTHER" id="PTHR24232">
    <property type="entry name" value="G-PROTEIN COUPLED RECEPTOR"/>
    <property type="match status" value="1"/>
</dbReference>
<proteinExistence type="predicted"/>
<feature type="transmembrane region" description="Helical" evidence="6">
    <location>
        <begin position="192"/>
        <end position="214"/>
    </location>
</feature>
<keyword evidence="2" id="KW-0297">G-protein coupled receptor</keyword>
<keyword evidence="6" id="KW-0812">Transmembrane</keyword>
<keyword evidence="6" id="KW-0472">Membrane</keyword>
<reference evidence="7 8" key="1">
    <citation type="submission" date="2020-10" db="EMBL/GenBank/DDBJ databases">
        <title>Pygocentrus nattereri (red-bellied piranha) genome, fPygNat1, primary haplotype.</title>
        <authorList>
            <person name="Myers G."/>
            <person name="Meyer A."/>
            <person name="Karagic N."/>
            <person name="Pippel M."/>
            <person name="Winkler S."/>
            <person name="Tracey A."/>
            <person name="Wood J."/>
            <person name="Formenti G."/>
            <person name="Howe K."/>
            <person name="Fedrigo O."/>
            <person name="Jarvis E.D."/>
        </authorList>
    </citation>
    <scope>NUCLEOTIDE SEQUENCE [LARGE SCALE GENOMIC DNA]</scope>
</reference>
<dbReference type="AlphaFoldDB" id="A0A3B4E1C2"/>
<protein>
    <recommendedName>
        <fullName evidence="9">G-protein coupled receptors family 1 profile domain-containing protein</fullName>
    </recommendedName>
</protein>
<comment type="subcellular location">
    <subcellularLocation>
        <location evidence="1">Membrane</location>
        <topology evidence="1">Multi-pass membrane protein</topology>
    </subcellularLocation>
</comment>
<dbReference type="GO" id="GO:0004930">
    <property type="term" value="F:G protein-coupled receptor activity"/>
    <property type="evidence" value="ECO:0007669"/>
    <property type="project" value="UniProtKB-KW"/>
</dbReference>
<keyword evidence="3" id="KW-0675">Receptor</keyword>
<evidence type="ECO:0000313" key="7">
    <source>
        <dbReference type="Ensembl" id="ENSPNAP00000029498.2"/>
    </source>
</evidence>
<dbReference type="PANTHER" id="PTHR24232:SF85">
    <property type="entry name" value="G-PROTEIN COUPLED RECEPTOR 4"/>
    <property type="match status" value="1"/>
</dbReference>
<evidence type="ECO:0000313" key="8">
    <source>
        <dbReference type="Proteomes" id="UP001501920"/>
    </source>
</evidence>
<evidence type="ECO:0000256" key="4">
    <source>
        <dbReference type="ARBA" id="ARBA00023180"/>
    </source>
</evidence>
<dbReference type="GO" id="GO:0035025">
    <property type="term" value="P:positive regulation of Rho protein signal transduction"/>
    <property type="evidence" value="ECO:0007669"/>
    <property type="project" value="TreeGrafter"/>
</dbReference>
<evidence type="ECO:0000256" key="1">
    <source>
        <dbReference type="ARBA" id="ARBA00004141"/>
    </source>
</evidence>
<dbReference type="GeneTree" id="ENSGT00940000164014"/>
<name>A0A3B4E1C2_PYGNA</name>
<evidence type="ECO:0000256" key="2">
    <source>
        <dbReference type="ARBA" id="ARBA00023040"/>
    </source>
</evidence>
<sequence>MSEYLQKTIKFICLNIKYLDLFCIPLGEVIVTWTLFIPIVCMSIYRLCFMTRTEHFVPVFVINLLISDLIQISTINFMVCISFEKYVMIMYPFSCFICLLICFLSITEVEICIVIMKGGNVGNLYAVSVTFLLLPYPLVVFPFVGSWRALPRSVSIPPEEQKRILIILVLVLFTYTVMFLPRENGKKSFLGYLLIVSGALIYLNLLVDCLRYVFMRMDAKGILKSFSCVIKVMERKQSDIQPYIT</sequence>
<feature type="transmembrane region" description="Helical" evidence="6">
    <location>
        <begin position="164"/>
        <end position="180"/>
    </location>
</feature>
<evidence type="ECO:0000256" key="6">
    <source>
        <dbReference type="SAM" id="Phobius"/>
    </source>
</evidence>
<evidence type="ECO:0000256" key="5">
    <source>
        <dbReference type="ARBA" id="ARBA00023224"/>
    </source>
</evidence>
<accession>A0A3B4E1C2</accession>
<keyword evidence="8" id="KW-1185">Reference proteome</keyword>
<organism evidence="7 8">
    <name type="scientific">Pygocentrus nattereri</name>
    <name type="common">Red-bellied piranha</name>
    <dbReference type="NCBI Taxonomy" id="42514"/>
    <lineage>
        <taxon>Eukaryota</taxon>
        <taxon>Metazoa</taxon>
        <taxon>Chordata</taxon>
        <taxon>Craniata</taxon>
        <taxon>Vertebrata</taxon>
        <taxon>Euteleostomi</taxon>
        <taxon>Actinopterygii</taxon>
        <taxon>Neopterygii</taxon>
        <taxon>Teleostei</taxon>
        <taxon>Ostariophysi</taxon>
        <taxon>Characiformes</taxon>
        <taxon>Characoidei</taxon>
        <taxon>Pygocentrus</taxon>
    </lineage>
</organism>
<reference evidence="7" key="2">
    <citation type="submission" date="2025-08" db="UniProtKB">
        <authorList>
            <consortium name="Ensembl"/>
        </authorList>
    </citation>
    <scope>IDENTIFICATION</scope>
</reference>
<dbReference type="Proteomes" id="UP001501920">
    <property type="component" value="Chromosome 15"/>
</dbReference>
<dbReference type="OMA" id="CERYLVI"/>